<dbReference type="Proteomes" id="UP000594260">
    <property type="component" value="Unplaced"/>
</dbReference>
<dbReference type="OrthoDB" id="7278554at2759"/>
<keyword evidence="1" id="KW-0732">Signal</keyword>
<reference evidence="2" key="1">
    <citation type="submission" date="2021-01" db="UniProtKB">
        <authorList>
            <consortium name="EnsemblMetazoa"/>
        </authorList>
    </citation>
    <scope>IDENTIFICATION</scope>
</reference>
<name>A0A7M7KQQ2_VARDE</name>
<dbReference type="RefSeq" id="XP_022670530.1">
    <property type="nucleotide sequence ID" value="XM_022814795.1"/>
</dbReference>
<sequence>MSLTFQRVILAFGVCTSLVRAFTCPTVCFSCQNMTEICPLPRLWSDDYLDVCNCCPICVTLIDEGQSCDECQQSSVNSSQWMRPERQCKPNLYCLCRSIPDTRSDCENEETTVSPARESSEQVTGVCRKVSEVPPEHMVTLSYPKWTHTSAPLAVVTSVTSDT</sequence>
<keyword evidence="3" id="KW-1185">Reference proteome</keyword>
<feature type="signal peptide" evidence="1">
    <location>
        <begin position="1"/>
        <end position="21"/>
    </location>
</feature>
<feature type="chain" id="PRO_5029452232" evidence="1">
    <location>
        <begin position="22"/>
        <end position="163"/>
    </location>
</feature>
<proteinExistence type="predicted"/>
<protein>
    <submittedName>
        <fullName evidence="2">Uncharacterized protein</fullName>
    </submittedName>
</protein>
<evidence type="ECO:0000313" key="3">
    <source>
        <dbReference type="Proteomes" id="UP000594260"/>
    </source>
</evidence>
<organism evidence="2 3">
    <name type="scientific">Varroa destructor</name>
    <name type="common">Honeybee mite</name>
    <dbReference type="NCBI Taxonomy" id="109461"/>
    <lineage>
        <taxon>Eukaryota</taxon>
        <taxon>Metazoa</taxon>
        <taxon>Ecdysozoa</taxon>
        <taxon>Arthropoda</taxon>
        <taxon>Chelicerata</taxon>
        <taxon>Arachnida</taxon>
        <taxon>Acari</taxon>
        <taxon>Parasitiformes</taxon>
        <taxon>Mesostigmata</taxon>
        <taxon>Gamasina</taxon>
        <taxon>Dermanyssoidea</taxon>
        <taxon>Varroidae</taxon>
        <taxon>Varroa</taxon>
    </lineage>
</organism>
<evidence type="ECO:0000256" key="1">
    <source>
        <dbReference type="SAM" id="SignalP"/>
    </source>
</evidence>
<evidence type="ECO:0000313" key="2">
    <source>
        <dbReference type="EnsemblMetazoa" id="XP_022670530"/>
    </source>
</evidence>
<dbReference type="EnsemblMetazoa" id="XM_022814795">
    <property type="protein sequence ID" value="XP_022670530"/>
    <property type="gene ID" value="LOC111254195"/>
</dbReference>
<dbReference type="GeneID" id="111254195"/>
<dbReference type="AlphaFoldDB" id="A0A7M7KQQ2"/>
<dbReference type="InParanoid" id="A0A7M7KQQ2"/>
<dbReference type="KEGG" id="vde:111254195"/>
<accession>A0A7M7KQQ2</accession>